<sequence>MATHIVATSCPHADGKGAGSLDRMRSDWDIGKYIFMRKNIKWPEYRQTFFVSSRTGGNKKHTYTNWCELLHVNRNTHTRTYAPACMVIERGICCSKCWVIRWEDVSQAVDSTCTLGKKKFVVQAFGDEVFGFRLSGKRGGAELLFLRHWAESEDKKTPQNWAESN</sequence>
<dbReference type="Proteomes" id="UP000784294">
    <property type="component" value="Unassembled WGS sequence"/>
</dbReference>
<gene>
    <name evidence="1" type="ORF">PXEA_LOCUS24243</name>
</gene>
<dbReference type="EMBL" id="CAAALY010115711">
    <property type="protein sequence ID" value="VEL30803.1"/>
    <property type="molecule type" value="Genomic_DNA"/>
</dbReference>
<keyword evidence="2" id="KW-1185">Reference proteome</keyword>
<evidence type="ECO:0000313" key="1">
    <source>
        <dbReference type="EMBL" id="VEL30803.1"/>
    </source>
</evidence>
<organism evidence="1 2">
    <name type="scientific">Protopolystoma xenopodis</name>
    <dbReference type="NCBI Taxonomy" id="117903"/>
    <lineage>
        <taxon>Eukaryota</taxon>
        <taxon>Metazoa</taxon>
        <taxon>Spiralia</taxon>
        <taxon>Lophotrochozoa</taxon>
        <taxon>Platyhelminthes</taxon>
        <taxon>Monogenea</taxon>
        <taxon>Polyopisthocotylea</taxon>
        <taxon>Polystomatidea</taxon>
        <taxon>Polystomatidae</taxon>
        <taxon>Protopolystoma</taxon>
    </lineage>
</organism>
<dbReference type="AlphaFoldDB" id="A0A448X8H5"/>
<proteinExistence type="predicted"/>
<accession>A0A448X8H5</accession>
<comment type="caution">
    <text evidence="1">The sequence shown here is derived from an EMBL/GenBank/DDBJ whole genome shotgun (WGS) entry which is preliminary data.</text>
</comment>
<protein>
    <submittedName>
        <fullName evidence="1">Uncharacterized protein</fullName>
    </submittedName>
</protein>
<reference evidence="1" key="1">
    <citation type="submission" date="2018-11" db="EMBL/GenBank/DDBJ databases">
        <authorList>
            <consortium name="Pathogen Informatics"/>
        </authorList>
    </citation>
    <scope>NUCLEOTIDE SEQUENCE</scope>
</reference>
<name>A0A448X8H5_9PLAT</name>
<evidence type="ECO:0000313" key="2">
    <source>
        <dbReference type="Proteomes" id="UP000784294"/>
    </source>
</evidence>